<organism evidence="2">
    <name type="scientific">freshwater metagenome</name>
    <dbReference type="NCBI Taxonomy" id="449393"/>
    <lineage>
        <taxon>unclassified sequences</taxon>
        <taxon>metagenomes</taxon>
        <taxon>ecological metagenomes</taxon>
    </lineage>
</organism>
<keyword evidence="1" id="KW-0812">Transmembrane</keyword>
<accession>A0A6J7U483</accession>
<dbReference type="EMBL" id="CAFBQO010000117">
    <property type="protein sequence ID" value="CAB5058948.1"/>
    <property type="molecule type" value="Genomic_DNA"/>
</dbReference>
<keyword evidence="1" id="KW-1133">Transmembrane helix</keyword>
<protein>
    <submittedName>
        <fullName evidence="2">Unannotated protein</fullName>
    </submittedName>
</protein>
<sequence>MSSNNQGSNIKAVVTLIAIGSICWLAAGVVAIAAGAESKIIWTCVVGAVLGAMGIRYSIRRSRRTGI</sequence>
<reference evidence="2" key="1">
    <citation type="submission" date="2020-05" db="EMBL/GenBank/DDBJ databases">
        <authorList>
            <person name="Chiriac C."/>
            <person name="Salcher M."/>
            <person name="Ghai R."/>
            <person name="Kavagutti S V."/>
        </authorList>
    </citation>
    <scope>NUCLEOTIDE SEQUENCE</scope>
</reference>
<evidence type="ECO:0000313" key="2">
    <source>
        <dbReference type="EMBL" id="CAB5058948.1"/>
    </source>
</evidence>
<proteinExistence type="predicted"/>
<gene>
    <name evidence="2" type="ORF">UFOPK4307_00776</name>
</gene>
<dbReference type="InterPro" id="IPR019681">
    <property type="entry name" value="DUF2530"/>
</dbReference>
<dbReference type="AlphaFoldDB" id="A0A6J7U483"/>
<evidence type="ECO:0000256" key="1">
    <source>
        <dbReference type="SAM" id="Phobius"/>
    </source>
</evidence>
<keyword evidence="1" id="KW-0472">Membrane</keyword>
<name>A0A6J7U483_9ZZZZ</name>
<dbReference type="Pfam" id="PF10745">
    <property type="entry name" value="DUF2530"/>
    <property type="match status" value="1"/>
</dbReference>
<feature type="transmembrane region" description="Helical" evidence="1">
    <location>
        <begin position="12"/>
        <end position="34"/>
    </location>
</feature>
<feature type="transmembrane region" description="Helical" evidence="1">
    <location>
        <begin position="40"/>
        <end position="59"/>
    </location>
</feature>